<dbReference type="RefSeq" id="WP_092661997.1">
    <property type="nucleotide sequence ID" value="NZ_FOCX01000017.1"/>
</dbReference>
<proteinExistence type="predicted"/>
<dbReference type="Proteomes" id="UP000198775">
    <property type="component" value="Unassembled WGS sequence"/>
</dbReference>
<dbReference type="InterPro" id="IPR055934">
    <property type="entry name" value="DUF7512"/>
</dbReference>
<feature type="transmembrane region" description="Helical" evidence="1">
    <location>
        <begin position="12"/>
        <end position="34"/>
    </location>
</feature>
<dbReference type="OrthoDB" id="255777at2157"/>
<keyword evidence="1" id="KW-0472">Membrane</keyword>
<evidence type="ECO:0000313" key="3">
    <source>
        <dbReference type="Proteomes" id="UP000198775"/>
    </source>
</evidence>
<protein>
    <submittedName>
        <fullName evidence="2">Uncharacterized protein</fullName>
    </submittedName>
</protein>
<keyword evidence="1" id="KW-1133">Transmembrane helix</keyword>
<keyword evidence="1" id="KW-0812">Transmembrane</keyword>
<evidence type="ECO:0000313" key="2">
    <source>
        <dbReference type="EMBL" id="SEO69430.1"/>
    </source>
</evidence>
<gene>
    <name evidence="2" type="ORF">SAMN05216388_101719</name>
</gene>
<dbReference type="EMBL" id="FOCX01000017">
    <property type="protein sequence ID" value="SEO69430.1"/>
    <property type="molecule type" value="Genomic_DNA"/>
</dbReference>
<reference evidence="3" key="1">
    <citation type="submission" date="2016-10" db="EMBL/GenBank/DDBJ databases">
        <authorList>
            <person name="Varghese N."/>
            <person name="Submissions S."/>
        </authorList>
    </citation>
    <scope>NUCLEOTIDE SEQUENCE [LARGE SCALE GENOMIC DNA]</scope>
    <source>
        <strain evidence="3">IBRC-M 10043</strain>
    </source>
</reference>
<accession>A0A1H8RST0</accession>
<evidence type="ECO:0000256" key="1">
    <source>
        <dbReference type="SAM" id="Phobius"/>
    </source>
</evidence>
<keyword evidence="3" id="KW-1185">Reference proteome</keyword>
<name>A0A1H8RST0_9EURY</name>
<sequence length="70" mass="7558">MFGIETLSGNAQAAVLVGIVLLEALVLYVGYGGLETWLGPRFRRVLEGRCAVLDALFMRCQATENGGVDR</sequence>
<dbReference type="Pfam" id="PF24352">
    <property type="entry name" value="DUF7512"/>
    <property type="match status" value="1"/>
</dbReference>
<organism evidence="2 3">
    <name type="scientific">Halorientalis persicus</name>
    <dbReference type="NCBI Taxonomy" id="1367881"/>
    <lineage>
        <taxon>Archaea</taxon>
        <taxon>Methanobacteriati</taxon>
        <taxon>Methanobacteriota</taxon>
        <taxon>Stenosarchaea group</taxon>
        <taxon>Halobacteria</taxon>
        <taxon>Halobacteriales</taxon>
        <taxon>Haloarculaceae</taxon>
        <taxon>Halorientalis</taxon>
    </lineage>
</organism>
<dbReference type="AlphaFoldDB" id="A0A1H8RST0"/>